<feature type="short sequence motif" description="Histidine triad motif" evidence="2 3">
    <location>
        <begin position="113"/>
        <end position="117"/>
    </location>
</feature>
<accession>A0AAD2K859</accession>
<dbReference type="PRINTS" id="PR00332">
    <property type="entry name" value="HISTRIAD"/>
</dbReference>
<dbReference type="InterPro" id="IPR019808">
    <property type="entry name" value="Histidine_triad_CS"/>
</dbReference>
<dbReference type="PROSITE" id="PS51084">
    <property type="entry name" value="HIT_2"/>
    <property type="match status" value="1"/>
</dbReference>
<name>A0AAD2K859_9AGAR</name>
<comment type="caution">
    <text evidence="6">The sequence shown here is derived from an EMBL/GenBank/DDBJ whole genome shotgun (WGS) entry which is preliminary data.</text>
</comment>
<gene>
    <name evidence="6" type="ORF">MYCIT1_LOCUS37779</name>
</gene>
<keyword evidence="7" id="KW-1185">Reference proteome</keyword>
<feature type="active site" description="Tele-AMP-histidine intermediate" evidence="1">
    <location>
        <position position="115"/>
    </location>
</feature>
<keyword evidence="4" id="KW-0732">Signal</keyword>
<feature type="chain" id="PRO_5042122663" description="HIT domain-containing protein" evidence="4">
    <location>
        <begin position="23"/>
        <end position="153"/>
    </location>
</feature>
<evidence type="ECO:0000256" key="1">
    <source>
        <dbReference type="PIRSR" id="PIRSR601310-1"/>
    </source>
</evidence>
<evidence type="ECO:0000256" key="3">
    <source>
        <dbReference type="PROSITE-ProRule" id="PRU00464"/>
    </source>
</evidence>
<dbReference type="InterPro" id="IPR036265">
    <property type="entry name" value="HIT-like_sf"/>
</dbReference>
<evidence type="ECO:0000313" key="7">
    <source>
        <dbReference type="Proteomes" id="UP001295794"/>
    </source>
</evidence>
<evidence type="ECO:0000256" key="2">
    <source>
        <dbReference type="PIRSR" id="PIRSR601310-3"/>
    </source>
</evidence>
<evidence type="ECO:0000256" key="4">
    <source>
        <dbReference type="SAM" id="SignalP"/>
    </source>
</evidence>
<dbReference type="Gene3D" id="3.30.428.10">
    <property type="entry name" value="HIT-like"/>
    <property type="match status" value="1"/>
</dbReference>
<dbReference type="EMBL" id="CAVNYO010000480">
    <property type="protein sequence ID" value="CAK5284500.1"/>
    <property type="molecule type" value="Genomic_DNA"/>
</dbReference>
<dbReference type="InterPro" id="IPR039384">
    <property type="entry name" value="HINT"/>
</dbReference>
<sequence length="153" mass="16981">MGPLSLVSLLATYIMSAVKSLATCLFCKIIKGEIPSMKLVETELSYSFLDIGPLSRGHALVIPKYHSHKMHELPDEYLADAMPIAKKIALAQGAENYNILQNNGRLAHQEVDHVHFHVIPKPTAEEGLVVGWPAKPLPKEELKKIHDELLSKL</sequence>
<dbReference type="CDD" id="cd01277">
    <property type="entry name" value="HINT_subgroup"/>
    <property type="match status" value="1"/>
</dbReference>
<dbReference type="InterPro" id="IPR011146">
    <property type="entry name" value="HIT-like"/>
</dbReference>
<dbReference type="Pfam" id="PF01230">
    <property type="entry name" value="HIT"/>
    <property type="match status" value="1"/>
</dbReference>
<dbReference type="AlphaFoldDB" id="A0AAD2K859"/>
<feature type="signal peptide" evidence="4">
    <location>
        <begin position="1"/>
        <end position="22"/>
    </location>
</feature>
<dbReference type="GO" id="GO:0009117">
    <property type="term" value="P:nucleotide metabolic process"/>
    <property type="evidence" value="ECO:0007669"/>
    <property type="project" value="TreeGrafter"/>
</dbReference>
<proteinExistence type="predicted"/>
<dbReference type="Proteomes" id="UP001295794">
    <property type="component" value="Unassembled WGS sequence"/>
</dbReference>
<evidence type="ECO:0000313" key="6">
    <source>
        <dbReference type="EMBL" id="CAK5284500.1"/>
    </source>
</evidence>
<protein>
    <recommendedName>
        <fullName evidence="5">HIT domain-containing protein</fullName>
    </recommendedName>
</protein>
<organism evidence="6 7">
    <name type="scientific">Mycena citricolor</name>
    <dbReference type="NCBI Taxonomy" id="2018698"/>
    <lineage>
        <taxon>Eukaryota</taxon>
        <taxon>Fungi</taxon>
        <taxon>Dikarya</taxon>
        <taxon>Basidiomycota</taxon>
        <taxon>Agaricomycotina</taxon>
        <taxon>Agaricomycetes</taxon>
        <taxon>Agaricomycetidae</taxon>
        <taxon>Agaricales</taxon>
        <taxon>Marasmiineae</taxon>
        <taxon>Mycenaceae</taxon>
        <taxon>Mycena</taxon>
    </lineage>
</organism>
<reference evidence="6" key="1">
    <citation type="submission" date="2023-11" db="EMBL/GenBank/DDBJ databases">
        <authorList>
            <person name="De Vega J J."/>
            <person name="De Vega J J."/>
        </authorList>
    </citation>
    <scope>NUCLEOTIDE SEQUENCE</scope>
</reference>
<dbReference type="InterPro" id="IPR001310">
    <property type="entry name" value="Histidine_triad_HIT"/>
</dbReference>
<dbReference type="SUPFAM" id="SSF54197">
    <property type="entry name" value="HIT-like"/>
    <property type="match status" value="1"/>
</dbReference>
<dbReference type="PANTHER" id="PTHR46648:SF1">
    <property type="entry name" value="ADENOSINE 5'-MONOPHOSPHORAMIDASE HNT1"/>
    <property type="match status" value="1"/>
</dbReference>
<feature type="domain" description="HIT" evidence="5">
    <location>
        <begin position="25"/>
        <end position="128"/>
    </location>
</feature>
<evidence type="ECO:0000259" key="5">
    <source>
        <dbReference type="PROSITE" id="PS51084"/>
    </source>
</evidence>
<dbReference type="GO" id="GO:0003824">
    <property type="term" value="F:catalytic activity"/>
    <property type="evidence" value="ECO:0007669"/>
    <property type="project" value="InterPro"/>
</dbReference>
<dbReference type="PROSITE" id="PS00892">
    <property type="entry name" value="HIT_1"/>
    <property type="match status" value="1"/>
</dbReference>
<dbReference type="PANTHER" id="PTHR46648">
    <property type="entry name" value="HIT FAMILY PROTEIN 1"/>
    <property type="match status" value="1"/>
</dbReference>